<dbReference type="PANTHER" id="PTHR43179:SF7">
    <property type="entry name" value="RHAMNOSYLTRANSFERASE WBBL"/>
    <property type="match status" value="1"/>
</dbReference>
<keyword evidence="1" id="KW-1133">Transmembrane helix</keyword>
<name>A0A0G0JHN1_9BACT</name>
<sequence>MDDLAVIILNYNTNKLTQDCIRSVLKNTKDIKYEIWVVDNASTDKSVEEIKKNFPEINLIENKENGGFSKGNNLALKKAKVKYYLLLNSDTIVLDNALKNLVDFAKENNFDIVSCKLLNNDKSFQPNVGNLPKGLSLISWITGLDDIFNKFNFNIGTYHLQDEKFYKNGMEVGWVGGTAMLIGSEVIEKIGYLDENIFMYAEDVDYCWRAQKAGFKVGWTNKAEIIHLGGGSSHSPKFNQWKGEFKGLLYIYQKYYGRIFAAFLKLLFYIFIAARALGFLLLGKLNHTKTYVQVFTQI</sequence>
<dbReference type="AlphaFoldDB" id="A0A0G0JHN1"/>
<dbReference type="CDD" id="cd04186">
    <property type="entry name" value="GT_2_like_c"/>
    <property type="match status" value="1"/>
</dbReference>
<dbReference type="EMBL" id="LBUP01000001">
    <property type="protein sequence ID" value="KKQ67178.1"/>
    <property type="molecule type" value="Genomic_DNA"/>
</dbReference>
<dbReference type="InterPro" id="IPR029044">
    <property type="entry name" value="Nucleotide-diphossugar_trans"/>
</dbReference>
<keyword evidence="3" id="KW-0808">Transferase</keyword>
<feature type="domain" description="Glycosyltransferase 2-like" evidence="2">
    <location>
        <begin position="6"/>
        <end position="164"/>
    </location>
</feature>
<keyword evidence="1" id="KW-0472">Membrane</keyword>
<dbReference type="PANTHER" id="PTHR43179">
    <property type="entry name" value="RHAMNOSYLTRANSFERASE WBBL"/>
    <property type="match status" value="1"/>
</dbReference>
<reference evidence="3 4" key="1">
    <citation type="journal article" date="2015" name="Nature">
        <title>rRNA introns, odd ribosomes, and small enigmatic genomes across a large radiation of phyla.</title>
        <authorList>
            <person name="Brown C.T."/>
            <person name="Hug L.A."/>
            <person name="Thomas B.C."/>
            <person name="Sharon I."/>
            <person name="Castelle C.J."/>
            <person name="Singh A."/>
            <person name="Wilkins M.J."/>
            <person name="Williams K.H."/>
            <person name="Banfield J.F."/>
        </authorList>
    </citation>
    <scope>NUCLEOTIDE SEQUENCE [LARGE SCALE GENOMIC DNA]</scope>
</reference>
<dbReference type="GO" id="GO:0016740">
    <property type="term" value="F:transferase activity"/>
    <property type="evidence" value="ECO:0007669"/>
    <property type="project" value="UniProtKB-KW"/>
</dbReference>
<dbReference type="Pfam" id="PF00535">
    <property type="entry name" value="Glycos_transf_2"/>
    <property type="match status" value="1"/>
</dbReference>
<evidence type="ECO:0000256" key="1">
    <source>
        <dbReference type="SAM" id="Phobius"/>
    </source>
</evidence>
<evidence type="ECO:0000313" key="3">
    <source>
        <dbReference type="EMBL" id="KKQ67178.1"/>
    </source>
</evidence>
<evidence type="ECO:0000313" key="4">
    <source>
        <dbReference type="Proteomes" id="UP000034235"/>
    </source>
</evidence>
<comment type="caution">
    <text evidence="3">The sequence shown here is derived from an EMBL/GenBank/DDBJ whole genome shotgun (WGS) entry which is preliminary data.</text>
</comment>
<keyword evidence="1" id="KW-0812">Transmembrane</keyword>
<dbReference type="Gene3D" id="3.90.550.10">
    <property type="entry name" value="Spore Coat Polysaccharide Biosynthesis Protein SpsA, Chain A"/>
    <property type="match status" value="1"/>
</dbReference>
<gene>
    <name evidence="3" type="ORF">US86_C0001G0105</name>
</gene>
<organism evidence="3 4">
    <name type="scientific">Candidatus Daviesbacteria bacterium GW2011_GWA2_38_24</name>
    <dbReference type="NCBI Taxonomy" id="1618422"/>
    <lineage>
        <taxon>Bacteria</taxon>
        <taxon>Candidatus Daviesiibacteriota</taxon>
    </lineage>
</organism>
<dbReference type="Proteomes" id="UP000034235">
    <property type="component" value="Unassembled WGS sequence"/>
</dbReference>
<dbReference type="InterPro" id="IPR001173">
    <property type="entry name" value="Glyco_trans_2-like"/>
</dbReference>
<evidence type="ECO:0000259" key="2">
    <source>
        <dbReference type="Pfam" id="PF00535"/>
    </source>
</evidence>
<accession>A0A0G0JHN1</accession>
<dbReference type="SUPFAM" id="SSF53448">
    <property type="entry name" value="Nucleotide-diphospho-sugar transferases"/>
    <property type="match status" value="1"/>
</dbReference>
<proteinExistence type="predicted"/>
<feature type="transmembrane region" description="Helical" evidence="1">
    <location>
        <begin position="259"/>
        <end position="282"/>
    </location>
</feature>
<protein>
    <submittedName>
        <fullName evidence="3">Glycosyltransferase</fullName>
    </submittedName>
</protein>